<keyword evidence="1" id="KW-0472">Membrane</keyword>
<reference evidence="2" key="2">
    <citation type="journal article" date="2015" name="Fish Shellfish Immunol.">
        <title>Early steps in the European eel (Anguilla anguilla)-Vibrio vulnificus interaction in the gills: Role of the RtxA13 toxin.</title>
        <authorList>
            <person name="Callol A."/>
            <person name="Pajuelo D."/>
            <person name="Ebbesson L."/>
            <person name="Teles M."/>
            <person name="MacKenzie S."/>
            <person name="Amaro C."/>
        </authorList>
    </citation>
    <scope>NUCLEOTIDE SEQUENCE</scope>
</reference>
<name>A0A0E9U2T6_ANGAN</name>
<sequence length="39" mass="4373">MKGICNIFKQLVISCLFMSVINTIIAPKTYILDTGLLEK</sequence>
<evidence type="ECO:0000256" key="1">
    <source>
        <dbReference type="SAM" id="Phobius"/>
    </source>
</evidence>
<organism evidence="2">
    <name type="scientific">Anguilla anguilla</name>
    <name type="common">European freshwater eel</name>
    <name type="synonym">Muraena anguilla</name>
    <dbReference type="NCBI Taxonomy" id="7936"/>
    <lineage>
        <taxon>Eukaryota</taxon>
        <taxon>Metazoa</taxon>
        <taxon>Chordata</taxon>
        <taxon>Craniata</taxon>
        <taxon>Vertebrata</taxon>
        <taxon>Euteleostomi</taxon>
        <taxon>Actinopterygii</taxon>
        <taxon>Neopterygii</taxon>
        <taxon>Teleostei</taxon>
        <taxon>Anguilliformes</taxon>
        <taxon>Anguillidae</taxon>
        <taxon>Anguilla</taxon>
    </lineage>
</organism>
<protein>
    <submittedName>
        <fullName evidence="2">Uncharacterized protein</fullName>
    </submittedName>
</protein>
<feature type="transmembrane region" description="Helical" evidence="1">
    <location>
        <begin position="12"/>
        <end position="31"/>
    </location>
</feature>
<keyword evidence="1" id="KW-0812">Transmembrane</keyword>
<dbReference type="AlphaFoldDB" id="A0A0E9U2T6"/>
<keyword evidence="1" id="KW-1133">Transmembrane helix</keyword>
<evidence type="ECO:0000313" key="2">
    <source>
        <dbReference type="EMBL" id="JAH60057.1"/>
    </source>
</evidence>
<proteinExistence type="predicted"/>
<reference evidence="2" key="1">
    <citation type="submission" date="2014-11" db="EMBL/GenBank/DDBJ databases">
        <authorList>
            <person name="Amaro Gonzalez C."/>
        </authorList>
    </citation>
    <scope>NUCLEOTIDE SEQUENCE</scope>
</reference>
<dbReference type="EMBL" id="GBXM01048520">
    <property type="protein sequence ID" value="JAH60057.1"/>
    <property type="molecule type" value="Transcribed_RNA"/>
</dbReference>
<accession>A0A0E9U2T6</accession>